<proteinExistence type="predicted"/>
<protein>
    <recommendedName>
        <fullName evidence="2">Class I SAM-dependent methyltransferase</fullName>
    </recommendedName>
</protein>
<accession>A0A0F9D4G9</accession>
<evidence type="ECO:0008006" key="2">
    <source>
        <dbReference type="Google" id="ProtNLM"/>
    </source>
</evidence>
<organism evidence="1">
    <name type="scientific">marine sediment metagenome</name>
    <dbReference type="NCBI Taxonomy" id="412755"/>
    <lineage>
        <taxon>unclassified sequences</taxon>
        <taxon>metagenomes</taxon>
        <taxon>ecological metagenomes</taxon>
    </lineage>
</organism>
<dbReference type="Gene3D" id="3.40.50.150">
    <property type="entry name" value="Vaccinia Virus protein VP39"/>
    <property type="match status" value="1"/>
</dbReference>
<dbReference type="EMBL" id="LAZR01033274">
    <property type="protein sequence ID" value="KKL48566.1"/>
    <property type="molecule type" value="Genomic_DNA"/>
</dbReference>
<dbReference type="AlphaFoldDB" id="A0A0F9D4G9"/>
<gene>
    <name evidence="1" type="ORF">LCGC14_2324200</name>
</gene>
<name>A0A0F9D4G9_9ZZZZ</name>
<reference evidence="1" key="1">
    <citation type="journal article" date="2015" name="Nature">
        <title>Complex archaea that bridge the gap between prokaryotes and eukaryotes.</title>
        <authorList>
            <person name="Spang A."/>
            <person name="Saw J.H."/>
            <person name="Jorgensen S.L."/>
            <person name="Zaremba-Niedzwiedzka K."/>
            <person name="Martijn J."/>
            <person name="Lind A.E."/>
            <person name="van Eijk R."/>
            <person name="Schleper C."/>
            <person name="Guy L."/>
            <person name="Ettema T.J."/>
        </authorList>
    </citation>
    <scope>NUCLEOTIDE SEQUENCE</scope>
</reference>
<sequence>SKSKSYGLELLVEIQEDLAKEAFGDVLVAGYGLGIIQKLLIENPKVNSVTTVEKTMEVIKACTHTFGVLYGQVICMDFYDFIPSIAKVSHIESYDCVIGYIWPEISSKYVLEYIRFKNHAQILLSNHGKILAWGSEFYEYILDKQKALI</sequence>
<dbReference type="SUPFAM" id="SSF53335">
    <property type="entry name" value="S-adenosyl-L-methionine-dependent methyltransferases"/>
    <property type="match status" value="1"/>
</dbReference>
<dbReference type="InterPro" id="IPR029063">
    <property type="entry name" value="SAM-dependent_MTases_sf"/>
</dbReference>
<evidence type="ECO:0000313" key="1">
    <source>
        <dbReference type="EMBL" id="KKL48566.1"/>
    </source>
</evidence>
<comment type="caution">
    <text evidence="1">The sequence shown here is derived from an EMBL/GenBank/DDBJ whole genome shotgun (WGS) entry which is preliminary data.</text>
</comment>
<feature type="non-terminal residue" evidence="1">
    <location>
        <position position="1"/>
    </location>
</feature>